<dbReference type="EMBL" id="ABYO01000244">
    <property type="protein sequence ID" value="EEI85901.1"/>
    <property type="molecule type" value="Genomic_DNA"/>
</dbReference>
<organism evidence="1 2">
    <name type="scientific">Anaerococcus lactolyticus ATCC 51172</name>
    <dbReference type="NCBI Taxonomy" id="525254"/>
    <lineage>
        <taxon>Bacteria</taxon>
        <taxon>Bacillati</taxon>
        <taxon>Bacillota</taxon>
        <taxon>Tissierellia</taxon>
        <taxon>Tissierellales</taxon>
        <taxon>Peptoniphilaceae</taxon>
        <taxon>Anaerococcus</taxon>
    </lineage>
</organism>
<comment type="caution">
    <text evidence="1">The sequence shown here is derived from an EMBL/GenBank/DDBJ whole genome shotgun (WGS) entry which is preliminary data.</text>
</comment>
<dbReference type="Proteomes" id="UP000005984">
    <property type="component" value="Unassembled WGS sequence"/>
</dbReference>
<dbReference type="eggNOG" id="ENOG5033UKB">
    <property type="taxonomic scope" value="Bacteria"/>
</dbReference>
<gene>
    <name evidence="1" type="ORF">HMPREF0072_1525</name>
</gene>
<evidence type="ECO:0000313" key="1">
    <source>
        <dbReference type="EMBL" id="EEI85901.1"/>
    </source>
</evidence>
<protein>
    <submittedName>
        <fullName evidence="1">Uncharacterized protein</fullName>
    </submittedName>
</protein>
<keyword evidence="2" id="KW-1185">Reference proteome</keyword>
<dbReference type="AlphaFoldDB" id="C2BGQ5"/>
<dbReference type="STRING" id="525254.HMPREF0072_1525"/>
<sequence>MEEKMENKIVDIDLRIVRTNKMIRRVRQVRAMVKLAMKNMDNQYAYSTSDWLRGNILGDFIRKKRTDKLNSLINKVQQAMLDLESDLLVYDENLARSLRLPSRMAEAGKVTGIIDDIALRSKMRYKKFDVAKSLRNLDKVLARLEEDKNKLKFMKKDQKGLV</sequence>
<proteinExistence type="predicted"/>
<evidence type="ECO:0000313" key="2">
    <source>
        <dbReference type="Proteomes" id="UP000005984"/>
    </source>
</evidence>
<accession>C2BGQ5</accession>
<dbReference type="HOGENOM" id="CLU_130259_0_0_9"/>
<reference evidence="1 2" key="1">
    <citation type="submission" date="2008-10" db="EMBL/GenBank/DDBJ databases">
        <authorList>
            <person name="Qin X."/>
            <person name="Bachman B."/>
            <person name="Battles P."/>
            <person name="Bell A."/>
            <person name="Bess C."/>
            <person name="Bickham C."/>
            <person name="Chaboub L."/>
            <person name="Chen D."/>
            <person name="Coyle M."/>
            <person name="Deiros D.R."/>
            <person name="Dinh H."/>
            <person name="Forbes L."/>
            <person name="Fowler G."/>
            <person name="Francisco L."/>
            <person name="Fu Q."/>
            <person name="Gubbala S."/>
            <person name="Hale W."/>
            <person name="Han Y."/>
            <person name="Hemphill L."/>
            <person name="Highlander S.K."/>
            <person name="Hirani K."/>
            <person name="Hogues M."/>
            <person name="Jackson L."/>
            <person name="Jakkamsetti A."/>
            <person name="Javaid M."/>
            <person name="Jiang H."/>
            <person name="Korchina V."/>
            <person name="Kovar C."/>
            <person name="Lara F."/>
            <person name="Lee S."/>
            <person name="Mata R."/>
            <person name="Mathew T."/>
            <person name="Moen C."/>
            <person name="Morales K."/>
            <person name="Munidasa M."/>
            <person name="Nazareth L."/>
            <person name="Ngo R."/>
            <person name="Nguyen L."/>
            <person name="Okwuonu G."/>
            <person name="Ongeri F."/>
            <person name="Patil S."/>
            <person name="Petrosino J."/>
            <person name="Pham C."/>
            <person name="Pham P."/>
            <person name="Pu L.-L."/>
            <person name="Puazo M."/>
            <person name="Raj R."/>
            <person name="Reid J."/>
            <person name="Rouhana J."/>
            <person name="Saada N."/>
            <person name="Shang Y."/>
            <person name="Simmons D."/>
            <person name="Thornton R."/>
            <person name="Warren J."/>
            <person name="Weissenberger G."/>
            <person name="Zhang J."/>
            <person name="Zhang L."/>
            <person name="Zhou C."/>
            <person name="Zhu D."/>
            <person name="Muzny D."/>
            <person name="Worley K."/>
            <person name="Gibbs R."/>
        </authorList>
    </citation>
    <scope>NUCLEOTIDE SEQUENCE [LARGE SCALE GENOMIC DNA]</scope>
    <source>
        <strain evidence="1 2">ATCC 51172</strain>
    </source>
</reference>
<name>C2BGQ5_9FIRM</name>